<dbReference type="PROSITE" id="PS00138">
    <property type="entry name" value="SUBTILASE_SER"/>
    <property type="match status" value="1"/>
</dbReference>
<dbReference type="InterPro" id="IPR015500">
    <property type="entry name" value="Peptidase_S8_subtilisin-rel"/>
</dbReference>
<dbReference type="InterPro" id="IPR000209">
    <property type="entry name" value="Peptidase_S8/S53_dom"/>
</dbReference>
<dbReference type="InterPro" id="IPR010435">
    <property type="entry name" value="C5a/SBT2-like_Fn3"/>
</dbReference>
<evidence type="ECO:0000256" key="5">
    <source>
        <dbReference type="ARBA" id="ARBA00022825"/>
    </source>
</evidence>
<comment type="similarity">
    <text evidence="1 6 7">Belongs to the peptidase S8 family.</text>
</comment>
<name>C9SWD7_VERA1</name>
<dbReference type="SUPFAM" id="SSF52743">
    <property type="entry name" value="Subtilisin-like"/>
    <property type="match status" value="1"/>
</dbReference>
<dbReference type="GeneID" id="9528429"/>
<dbReference type="GO" id="GO:0006508">
    <property type="term" value="P:proteolysis"/>
    <property type="evidence" value="ECO:0007669"/>
    <property type="project" value="UniProtKB-KW"/>
</dbReference>
<dbReference type="Gene3D" id="2.60.40.10">
    <property type="entry name" value="Immunoglobulins"/>
    <property type="match status" value="1"/>
</dbReference>
<feature type="region of interest" description="Disordered" evidence="8">
    <location>
        <begin position="1"/>
        <end position="36"/>
    </location>
</feature>
<dbReference type="EMBL" id="DS985227">
    <property type="protein sequence ID" value="EEY23102.1"/>
    <property type="molecule type" value="Genomic_DNA"/>
</dbReference>
<dbReference type="PANTHER" id="PTHR43806:SF66">
    <property type="entry name" value="SERIN ENDOPEPTIDASE"/>
    <property type="match status" value="1"/>
</dbReference>
<keyword evidence="5 6" id="KW-0720">Serine protease</keyword>
<dbReference type="InterPro" id="IPR036852">
    <property type="entry name" value="Peptidase_S8/S53_dom_sf"/>
</dbReference>
<protein>
    <submittedName>
        <fullName evidence="11">Serin endopeptidase</fullName>
    </submittedName>
</protein>
<keyword evidence="2 6" id="KW-0645">Protease</keyword>
<dbReference type="InterPro" id="IPR022398">
    <property type="entry name" value="Peptidase_S8_His-AS"/>
</dbReference>
<dbReference type="Gene3D" id="3.40.50.200">
    <property type="entry name" value="Peptidase S8/S53 domain"/>
    <property type="match status" value="1"/>
</dbReference>
<dbReference type="Proteomes" id="UP000008698">
    <property type="component" value="Unassembled WGS sequence"/>
</dbReference>
<dbReference type="RefSeq" id="XP_003000717.1">
    <property type="nucleotide sequence ID" value="XM_003000671.1"/>
</dbReference>
<keyword evidence="4 6" id="KW-0378">Hydrolase</keyword>
<dbReference type="HOGENOM" id="CLU_003559_2_1_1"/>
<dbReference type="PRINTS" id="PR00723">
    <property type="entry name" value="SUBTILISIN"/>
</dbReference>
<dbReference type="GO" id="GO:0016020">
    <property type="term" value="C:membrane"/>
    <property type="evidence" value="ECO:0007669"/>
    <property type="project" value="InterPro"/>
</dbReference>
<dbReference type="InterPro" id="IPR013783">
    <property type="entry name" value="Ig-like_fold"/>
</dbReference>
<dbReference type="GO" id="GO:0004252">
    <property type="term" value="F:serine-type endopeptidase activity"/>
    <property type="evidence" value="ECO:0007669"/>
    <property type="project" value="UniProtKB-UniRule"/>
</dbReference>
<dbReference type="PROSITE" id="PS00136">
    <property type="entry name" value="SUBTILASE_ASP"/>
    <property type="match status" value="1"/>
</dbReference>
<proteinExistence type="inferred from homology"/>
<dbReference type="InterPro" id="IPR050131">
    <property type="entry name" value="Peptidase_S8_subtilisin-like"/>
</dbReference>
<dbReference type="PANTHER" id="PTHR43806">
    <property type="entry name" value="PEPTIDASE S8"/>
    <property type="match status" value="1"/>
</dbReference>
<keyword evidence="12" id="KW-1185">Reference proteome</keyword>
<dbReference type="AlphaFoldDB" id="C9SWD7"/>
<dbReference type="KEGG" id="val:VDBG_09212"/>
<dbReference type="InterPro" id="IPR023827">
    <property type="entry name" value="Peptidase_S8_Asp-AS"/>
</dbReference>
<dbReference type="Pfam" id="PF00082">
    <property type="entry name" value="Peptidase_S8"/>
    <property type="match status" value="1"/>
</dbReference>
<dbReference type="PROSITE" id="PS51892">
    <property type="entry name" value="SUBTILASE"/>
    <property type="match status" value="1"/>
</dbReference>
<evidence type="ECO:0000259" key="10">
    <source>
        <dbReference type="Pfam" id="PF06280"/>
    </source>
</evidence>
<dbReference type="PROSITE" id="PS00137">
    <property type="entry name" value="SUBTILASE_HIS"/>
    <property type="match status" value="1"/>
</dbReference>
<dbReference type="OrthoDB" id="10256524at2759"/>
<evidence type="ECO:0000256" key="4">
    <source>
        <dbReference type="ARBA" id="ARBA00022801"/>
    </source>
</evidence>
<evidence type="ECO:0000256" key="3">
    <source>
        <dbReference type="ARBA" id="ARBA00022729"/>
    </source>
</evidence>
<accession>C9SWD7</accession>
<feature type="domain" description="C5a peptidase/Subtilisin-like protease SBT2-like Fn3-like" evidence="10">
    <location>
        <begin position="548"/>
        <end position="668"/>
    </location>
</feature>
<organism evidence="12">
    <name type="scientific">Verticillium alfalfae (strain VaMs.102 / ATCC MYA-4576 / FGSC 10136)</name>
    <name type="common">Verticillium wilt of alfalfa</name>
    <name type="synonym">Verticillium albo-atrum</name>
    <dbReference type="NCBI Taxonomy" id="526221"/>
    <lineage>
        <taxon>Eukaryota</taxon>
        <taxon>Fungi</taxon>
        <taxon>Dikarya</taxon>
        <taxon>Ascomycota</taxon>
        <taxon>Pezizomycotina</taxon>
        <taxon>Sordariomycetes</taxon>
        <taxon>Hypocreomycetidae</taxon>
        <taxon>Glomerellales</taxon>
        <taxon>Plectosphaerellaceae</taxon>
        <taxon>Verticillium</taxon>
    </lineage>
</organism>
<dbReference type="eggNOG" id="KOG4266">
    <property type="taxonomic scope" value="Eukaryota"/>
</dbReference>
<dbReference type="InterPro" id="IPR023828">
    <property type="entry name" value="Peptidase_S8_Ser-AS"/>
</dbReference>
<evidence type="ECO:0000313" key="11">
    <source>
        <dbReference type="EMBL" id="EEY23102.1"/>
    </source>
</evidence>
<feature type="active site" description="Charge relay system" evidence="6">
    <location>
        <position position="462"/>
    </location>
</feature>
<dbReference type="InterPro" id="IPR034187">
    <property type="entry name" value="Peptidases_S8_5"/>
</dbReference>
<evidence type="ECO:0000256" key="6">
    <source>
        <dbReference type="PROSITE-ProRule" id="PRU01240"/>
    </source>
</evidence>
<evidence type="ECO:0000256" key="2">
    <source>
        <dbReference type="ARBA" id="ARBA00022670"/>
    </source>
</evidence>
<evidence type="ECO:0000256" key="8">
    <source>
        <dbReference type="SAM" id="MobiDB-lite"/>
    </source>
</evidence>
<evidence type="ECO:0000256" key="7">
    <source>
        <dbReference type="RuleBase" id="RU003355"/>
    </source>
</evidence>
<dbReference type="Pfam" id="PF06280">
    <property type="entry name" value="fn3_5"/>
    <property type="match status" value="1"/>
</dbReference>
<dbReference type="STRING" id="526221.C9SWD7"/>
<sequence>MSTHYMRKALRPAHGDTGEDDVPEPQPQQSGDGLVGNGHYIVEFDAKTDVSAAVDALGKEDGIDVVKVFDNGLFRGCTIKAPKSTVDSIQDKAVVAKAWQSRRMTFGEPQVQRLGDEPQLSNYSIHDMTGVDKLHKANIKGKGAIVGVIDTGINYRHKAVSDTTERSAPVKRTSRTLANRAAQLGGGFGKGFKVVGGHDFVGQTGWPKPGEVKMPDEDPDDLDGHGTHVAGIIAGQSEFFTGVAPEASLYAYKVFTPGESTDDETLIESMLRAYDDGVDIISMSIGGMNGWADNPWALVASRIVEQGVLVVIAAGNNGGPGAFAADSGSAGVNVVSVASIEPDVIPLLNFKSTLTLPGRASEDRWIPYRSFFDWYPAKVKGWPVWPVSLDALEDEACAPLPADTPDLSEVVVLVRRGTCTFVEKQAFLKERNATHIITSQHQEATFCRHISATSYAILSGTSMATPYIAGVAALYVGQFGGRANRDKSWAKKLAMRIISSGEPIAWDDPYTTGAVLDALAPVAQVGTGLVNASKVLGQDTSLSFTRFALNDTRHFSRYQKVDITNTGTRPVTYTFSQQDYGGLAAVDTASPARIADASELLANPLKLSPRVTFPGAGFTVNPGQTRTAQFNFSPLAEGAAAAPEALPVYSGRIVIKGSNGDELCVPYLGLAADLKRDVGVMFERMAGVPLIVSGAANVSIETKANFTFSQDAARPDFPRLSMRSFFGTRELRWDVFEASWRERQWAYPPREGQAGFVGSVAAWSFVGDDFMFEPDFDDIWEIFRFPLVNAPRTMSNILPSEFSWFGELGNGTQIAPGRYRMRVASLRPFGNRAAADNWDVFETPEIEVLPLSK</sequence>
<dbReference type="CDD" id="cd07489">
    <property type="entry name" value="Peptidases_S8_5"/>
    <property type="match status" value="1"/>
</dbReference>
<dbReference type="OMA" id="GIMFQYP"/>
<feature type="active site" description="Charge relay system" evidence="6">
    <location>
        <position position="225"/>
    </location>
</feature>
<dbReference type="Gene3D" id="3.50.30.30">
    <property type="match status" value="1"/>
</dbReference>
<reference evidence="12" key="1">
    <citation type="journal article" date="2011" name="PLoS Pathog.">
        <title>Comparative genomics yields insights into niche adaptation of plant vascular wilt pathogens.</title>
        <authorList>
            <person name="Klosterman S.J."/>
            <person name="Subbarao K.V."/>
            <person name="Kang S."/>
            <person name="Veronese P."/>
            <person name="Gold S.E."/>
            <person name="Thomma B.P.H.J."/>
            <person name="Chen Z."/>
            <person name="Henrissat B."/>
            <person name="Lee Y.-H."/>
            <person name="Park J."/>
            <person name="Garcia-Pedrajas M.D."/>
            <person name="Barbara D.J."/>
            <person name="Anchieta A."/>
            <person name="de Jonge R."/>
            <person name="Santhanam P."/>
            <person name="Maruthachalam K."/>
            <person name="Atallah Z."/>
            <person name="Amyotte S.G."/>
            <person name="Paz Z."/>
            <person name="Inderbitzin P."/>
            <person name="Hayes R.J."/>
            <person name="Heiman D.I."/>
            <person name="Young S."/>
            <person name="Zeng Q."/>
            <person name="Engels R."/>
            <person name="Galagan J."/>
            <person name="Cuomo C.A."/>
            <person name="Dobinson K.F."/>
            <person name="Ma L.-J."/>
        </authorList>
    </citation>
    <scope>NUCLEOTIDE SEQUENCE [LARGE SCALE GENOMIC DNA]</scope>
    <source>
        <strain evidence="12">VaMs.102 / ATCC MYA-4576 / FGSC 10136</strain>
    </source>
</reference>
<keyword evidence="3" id="KW-0732">Signal</keyword>
<gene>
    <name evidence="11" type="ORF">VDBG_09212</name>
</gene>
<evidence type="ECO:0000256" key="1">
    <source>
        <dbReference type="ARBA" id="ARBA00011073"/>
    </source>
</evidence>
<evidence type="ECO:0000259" key="9">
    <source>
        <dbReference type="Pfam" id="PF00082"/>
    </source>
</evidence>
<feature type="active site" description="Charge relay system" evidence="6">
    <location>
        <position position="150"/>
    </location>
</feature>
<feature type="domain" description="Peptidase S8/S53" evidence="9">
    <location>
        <begin position="141"/>
        <end position="481"/>
    </location>
</feature>
<evidence type="ECO:0000313" key="12">
    <source>
        <dbReference type="Proteomes" id="UP000008698"/>
    </source>
</evidence>
<feature type="compositionally biased region" description="Basic residues" evidence="8">
    <location>
        <begin position="1"/>
        <end position="11"/>
    </location>
</feature>